<evidence type="ECO:0000256" key="2">
    <source>
        <dbReference type="ARBA" id="ARBA00022448"/>
    </source>
</evidence>
<keyword evidence="2" id="KW-0813">Transport</keyword>
<dbReference type="Pfam" id="PF00496">
    <property type="entry name" value="SBP_bac_5"/>
    <property type="match status" value="1"/>
</dbReference>
<dbReference type="GO" id="GO:0043190">
    <property type="term" value="C:ATP-binding cassette (ABC) transporter complex"/>
    <property type="evidence" value="ECO:0007669"/>
    <property type="project" value="InterPro"/>
</dbReference>
<dbReference type="PANTHER" id="PTHR30290">
    <property type="entry name" value="PERIPLASMIC BINDING COMPONENT OF ABC TRANSPORTER"/>
    <property type="match status" value="1"/>
</dbReference>
<keyword evidence="7" id="KW-1185">Reference proteome</keyword>
<dbReference type="GO" id="GO:0015833">
    <property type="term" value="P:peptide transport"/>
    <property type="evidence" value="ECO:0007669"/>
    <property type="project" value="TreeGrafter"/>
</dbReference>
<keyword evidence="3 4" id="KW-0732">Signal</keyword>
<evidence type="ECO:0000259" key="5">
    <source>
        <dbReference type="Pfam" id="PF00496"/>
    </source>
</evidence>
<sequence length="583" mass="65765">MKKLLVLFVVVFAALAMFADDVEWLVENVSGGQRGGTLYLTTTDGPKTLNSYQAQETSSTDILAWLFDSAMQSNNKGITSLQAMAKSFSVEETQSGTFTGVKYTFTLRKGLKWSDGVPITADDFVFTAEKIAFVNEMTANGNGAYLDDKDNLPVVKKVDDYTVTFTYEKSKFRQGYTMLGGMTIFPKHYFADKVDTPEHFKQTWTVDQIDKLVTSGPFILSEYKEGVRLVLKRNPYYYAKSKDGVQLPYLDEVVYNIVPNTNTELLKFEAGESDIFAPNAKDFPQIKSEASEKGWNVVVGGPALGSQFIAFNFNAPDKYKRAWFRNVNFRKAIAFAFDKQSIIDNLYNGLGVPLYGPTSSSSGFYDPEVENLGYRFSISKAKRYLKKAGFTWNADGKLVDKDGNIVKYTLSTNVGNNVREEIGNILSDSLAKLGIEVVFRPIAFNTLVQKLFGGDWDSIIIGLTGGVDLGDGWNVNRLDGGLHFWNYSPESQKWVDKDDYFVPDYEKRIDEIFKEQAVTLNQDKLKELFNEYQMLVAQNQILVYTVAQNYLVAYKKSVHIFNPTPSPAAPTLWKRYCIWKETK</sequence>
<organism evidence="6 7">
    <name type="scientific">Tepiditoga spiralis</name>
    <dbReference type="NCBI Taxonomy" id="2108365"/>
    <lineage>
        <taxon>Bacteria</taxon>
        <taxon>Thermotogati</taxon>
        <taxon>Thermotogota</taxon>
        <taxon>Thermotogae</taxon>
        <taxon>Petrotogales</taxon>
        <taxon>Petrotogaceae</taxon>
        <taxon>Tepiditoga</taxon>
    </lineage>
</organism>
<dbReference type="EMBL" id="AP018712">
    <property type="protein sequence ID" value="BBE32010.1"/>
    <property type="molecule type" value="Genomic_DNA"/>
</dbReference>
<feature type="chain" id="PRO_5028823669" evidence="4">
    <location>
        <begin position="20"/>
        <end position="583"/>
    </location>
</feature>
<feature type="signal peptide" evidence="4">
    <location>
        <begin position="1"/>
        <end position="19"/>
    </location>
</feature>
<evidence type="ECO:0000313" key="7">
    <source>
        <dbReference type="Proteomes" id="UP000516361"/>
    </source>
</evidence>
<dbReference type="GO" id="GO:1904680">
    <property type="term" value="F:peptide transmembrane transporter activity"/>
    <property type="evidence" value="ECO:0007669"/>
    <property type="project" value="TreeGrafter"/>
</dbReference>
<gene>
    <name evidence="6" type="ORF">OSSY52_21510</name>
</gene>
<dbReference type="RefSeq" id="WP_190614869.1">
    <property type="nucleotide sequence ID" value="NZ_AP018712.1"/>
</dbReference>
<dbReference type="CDD" id="cd08500">
    <property type="entry name" value="PBP2_NikA_DppA_OppA_like_4"/>
    <property type="match status" value="1"/>
</dbReference>
<accession>A0A7G1G5X3</accession>
<proteinExistence type="inferred from homology"/>
<dbReference type="PIRSF" id="PIRSF002741">
    <property type="entry name" value="MppA"/>
    <property type="match status" value="1"/>
</dbReference>
<dbReference type="AlphaFoldDB" id="A0A7G1G5X3"/>
<reference evidence="6 7" key="1">
    <citation type="submission" date="2018-06" db="EMBL/GenBank/DDBJ databases">
        <title>Genome sequencing of Oceanotoga sp. sy52.</title>
        <authorList>
            <person name="Mori K."/>
        </authorList>
    </citation>
    <scope>NUCLEOTIDE SEQUENCE [LARGE SCALE GENOMIC DNA]</scope>
    <source>
        <strain evidence="7">sy52</strain>
    </source>
</reference>
<dbReference type="InParanoid" id="A0A7G1G5X3"/>
<evidence type="ECO:0000256" key="3">
    <source>
        <dbReference type="ARBA" id="ARBA00022729"/>
    </source>
</evidence>
<evidence type="ECO:0000256" key="4">
    <source>
        <dbReference type="SAM" id="SignalP"/>
    </source>
</evidence>
<comment type="similarity">
    <text evidence="1">Belongs to the bacterial solute-binding protein 5 family.</text>
</comment>
<dbReference type="PANTHER" id="PTHR30290:SF9">
    <property type="entry name" value="OLIGOPEPTIDE-BINDING PROTEIN APPA"/>
    <property type="match status" value="1"/>
</dbReference>
<dbReference type="FunCoup" id="A0A7G1G5X3">
    <property type="interactions" value="124"/>
</dbReference>
<evidence type="ECO:0000256" key="1">
    <source>
        <dbReference type="ARBA" id="ARBA00005695"/>
    </source>
</evidence>
<dbReference type="InterPro" id="IPR030678">
    <property type="entry name" value="Peptide/Ni-bd"/>
</dbReference>
<dbReference type="InterPro" id="IPR000914">
    <property type="entry name" value="SBP_5_dom"/>
</dbReference>
<feature type="domain" description="Solute-binding protein family 5" evidence="5">
    <location>
        <begin position="102"/>
        <end position="468"/>
    </location>
</feature>
<dbReference type="SUPFAM" id="SSF53850">
    <property type="entry name" value="Periplasmic binding protein-like II"/>
    <property type="match status" value="1"/>
</dbReference>
<dbReference type="Gene3D" id="3.10.105.10">
    <property type="entry name" value="Dipeptide-binding Protein, Domain 3"/>
    <property type="match status" value="1"/>
</dbReference>
<dbReference type="GO" id="GO:0042597">
    <property type="term" value="C:periplasmic space"/>
    <property type="evidence" value="ECO:0007669"/>
    <property type="project" value="UniProtKB-ARBA"/>
</dbReference>
<dbReference type="Gene3D" id="3.40.190.10">
    <property type="entry name" value="Periplasmic binding protein-like II"/>
    <property type="match status" value="1"/>
</dbReference>
<dbReference type="KEGG" id="ocy:OSSY52_21510"/>
<evidence type="ECO:0000313" key="6">
    <source>
        <dbReference type="EMBL" id="BBE32010.1"/>
    </source>
</evidence>
<name>A0A7G1G5X3_9BACT</name>
<dbReference type="InterPro" id="IPR039424">
    <property type="entry name" value="SBP_5"/>
</dbReference>
<dbReference type="Proteomes" id="UP000516361">
    <property type="component" value="Chromosome"/>
</dbReference>
<protein>
    <submittedName>
        <fullName evidence="6">Peptide ABC transporter substrate-binding protein</fullName>
    </submittedName>
</protein>